<evidence type="ECO:0000256" key="10">
    <source>
        <dbReference type="ARBA" id="ARBA00023004"/>
    </source>
</evidence>
<evidence type="ECO:0000256" key="6">
    <source>
        <dbReference type="ARBA" id="ARBA00022692"/>
    </source>
</evidence>
<dbReference type="Pfam" id="PF01292">
    <property type="entry name" value="Ni_hydr_CYTB"/>
    <property type="match status" value="1"/>
</dbReference>
<protein>
    <submittedName>
        <fullName evidence="15">Cytochrome b561</fullName>
    </submittedName>
</protein>
<reference evidence="15 16" key="1">
    <citation type="submission" date="2017-05" db="EMBL/GenBank/DDBJ databases">
        <authorList>
            <person name="Varghese N."/>
            <person name="Submissions S."/>
        </authorList>
    </citation>
    <scope>NUCLEOTIDE SEQUENCE [LARGE SCALE GENOMIC DNA]</scope>
    <source>
        <strain evidence="15 16">DSM 26001</strain>
    </source>
</reference>
<comment type="cofactor">
    <cofactor evidence="1">
        <name>heme b</name>
        <dbReference type="ChEBI" id="CHEBI:60344"/>
    </cofactor>
</comment>
<dbReference type="InterPro" id="IPR052168">
    <property type="entry name" value="Cytochrome_b561_oxidase"/>
</dbReference>
<dbReference type="PANTHER" id="PTHR30529">
    <property type="entry name" value="CYTOCHROME B561"/>
    <property type="match status" value="1"/>
</dbReference>
<keyword evidence="9 13" id="KW-1133">Transmembrane helix</keyword>
<dbReference type="InterPro" id="IPR011577">
    <property type="entry name" value="Cyt_b561_bac/Ni-Hgenase"/>
</dbReference>
<evidence type="ECO:0000256" key="13">
    <source>
        <dbReference type="SAM" id="Phobius"/>
    </source>
</evidence>
<comment type="subcellular location">
    <subcellularLocation>
        <location evidence="2">Cell membrane</location>
        <topology evidence="2">Multi-pass membrane protein</topology>
    </subcellularLocation>
</comment>
<evidence type="ECO:0000256" key="1">
    <source>
        <dbReference type="ARBA" id="ARBA00001970"/>
    </source>
</evidence>
<feature type="transmembrane region" description="Helical" evidence="13">
    <location>
        <begin position="104"/>
        <end position="126"/>
    </location>
</feature>
<keyword evidence="11 13" id="KW-0472">Membrane</keyword>
<evidence type="ECO:0000256" key="12">
    <source>
        <dbReference type="ARBA" id="ARBA00037975"/>
    </source>
</evidence>
<keyword evidence="8" id="KW-0249">Electron transport</keyword>
<evidence type="ECO:0000256" key="2">
    <source>
        <dbReference type="ARBA" id="ARBA00004651"/>
    </source>
</evidence>
<evidence type="ECO:0000256" key="4">
    <source>
        <dbReference type="ARBA" id="ARBA00022475"/>
    </source>
</evidence>
<feature type="transmembrane region" description="Helical" evidence="13">
    <location>
        <begin position="66"/>
        <end position="84"/>
    </location>
</feature>
<keyword evidence="10" id="KW-0408">Iron</keyword>
<accession>A0ABY1Q0F6</accession>
<keyword evidence="4" id="KW-1003">Cell membrane</keyword>
<evidence type="ECO:0000256" key="7">
    <source>
        <dbReference type="ARBA" id="ARBA00022723"/>
    </source>
</evidence>
<proteinExistence type="inferred from homology"/>
<dbReference type="Proteomes" id="UP001158049">
    <property type="component" value="Unassembled WGS sequence"/>
</dbReference>
<comment type="similarity">
    <text evidence="12">Belongs to the cytochrome b561 family.</text>
</comment>
<feature type="transmembrane region" description="Helical" evidence="13">
    <location>
        <begin position="158"/>
        <end position="182"/>
    </location>
</feature>
<organism evidence="15 16">
    <name type="scientific">Noviherbaspirillum suwonense</name>
    <dbReference type="NCBI Taxonomy" id="1224511"/>
    <lineage>
        <taxon>Bacteria</taxon>
        <taxon>Pseudomonadati</taxon>
        <taxon>Pseudomonadota</taxon>
        <taxon>Betaproteobacteria</taxon>
        <taxon>Burkholderiales</taxon>
        <taxon>Oxalobacteraceae</taxon>
        <taxon>Noviherbaspirillum</taxon>
    </lineage>
</organism>
<dbReference type="SUPFAM" id="SSF81342">
    <property type="entry name" value="Transmembrane di-heme cytochromes"/>
    <property type="match status" value="1"/>
</dbReference>
<dbReference type="PANTHER" id="PTHR30529:SF1">
    <property type="entry name" value="CYTOCHROME B561 HOMOLOG 2"/>
    <property type="match status" value="1"/>
</dbReference>
<evidence type="ECO:0000256" key="11">
    <source>
        <dbReference type="ARBA" id="ARBA00023136"/>
    </source>
</evidence>
<evidence type="ECO:0000256" key="3">
    <source>
        <dbReference type="ARBA" id="ARBA00022448"/>
    </source>
</evidence>
<comment type="caution">
    <text evidence="15">The sequence shown here is derived from an EMBL/GenBank/DDBJ whole genome shotgun (WGS) entry which is preliminary data.</text>
</comment>
<keyword evidence="16" id="KW-1185">Reference proteome</keyword>
<evidence type="ECO:0000313" key="15">
    <source>
        <dbReference type="EMBL" id="SMP55504.1"/>
    </source>
</evidence>
<name>A0ABY1Q0F6_9BURK</name>
<evidence type="ECO:0000259" key="14">
    <source>
        <dbReference type="Pfam" id="PF01292"/>
    </source>
</evidence>
<evidence type="ECO:0000256" key="8">
    <source>
        <dbReference type="ARBA" id="ARBA00022982"/>
    </source>
</evidence>
<evidence type="ECO:0000313" key="16">
    <source>
        <dbReference type="Proteomes" id="UP001158049"/>
    </source>
</evidence>
<feature type="transmembrane region" description="Helical" evidence="13">
    <location>
        <begin position="32"/>
        <end position="51"/>
    </location>
</feature>
<dbReference type="InterPro" id="IPR016174">
    <property type="entry name" value="Di-haem_cyt_TM"/>
</dbReference>
<gene>
    <name evidence="15" type="ORF">SAMN06295970_104183</name>
</gene>
<keyword evidence="5" id="KW-0349">Heme</keyword>
<keyword evidence="7" id="KW-0479">Metal-binding</keyword>
<evidence type="ECO:0000256" key="9">
    <source>
        <dbReference type="ARBA" id="ARBA00022989"/>
    </source>
</evidence>
<dbReference type="Gene3D" id="1.20.950.20">
    <property type="entry name" value="Transmembrane di-heme cytochromes, Chain C"/>
    <property type="match status" value="1"/>
</dbReference>
<keyword evidence="3" id="KW-0813">Transport</keyword>
<sequence length="199" mass="22367">MESRSMSSSARASGYVSPSGAPIARYSWQAMLLHWLLAVIVIGMLCLGYLLDDMARGPTKDFYVEMHRSFGVTALVLVFLRLAWRMRRTPPPLPASVPRWQRIAAAVTHGLLYLCILLQPLSGYLASSFGRSGIHYFGMPLPHWGWDDKPLRTFFGEVHGIVATALVVLIAIHVLAALKHLFINRDQVFQRMLPARRKP</sequence>
<feature type="domain" description="Cytochrome b561 bacterial/Ni-hydrogenase" evidence="14">
    <location>
        <begin position="25"/>
        <end position="194"/>
    </location>
</feature>
<dbReference type="EMBL" id="FXUL01000004">
    <property type="protein sequence ID" value="SMP55504.1"/>
    <property type="molecule type" value="Genomic_DNA"/>
</dbReference>
<evidence type="ECO:0000256" key="5">
    <source>
        <dbReference type="ARBA" id="ARBA00022617"/>
    </source>
</evidence>
<keyword evidence="6 13" id="KW-0812">Transmembrane</keyword>